<organism evidence="2 3">
    <name type="scientific">Hibiscus sabdariffa</name>
    <name type="common">roselle</name>
    <dbReference type="NCBI Taxonomy" id="183260"/>
    <lineage>
        <taxon>Eukaryota</taxon>
        <taxon>Viridiplantae</taxon>
        <taxon>Streptophyta</taxon>
        <taxon>Embryophyta</taxon>
        <taxon>Tracheophyta</taxon>
        <taxon>Spermatophyta</taxon>
        <taxon>Magnoliopsida</taxon>
        <taxon>eudicotyledons</taxon>
        <taxon>Gunneridae</taxon>
        <taxon>Pentapetalae</taxon>
        <taxon>rosids</taxon>
        <taxon>malvids</taxon>
        <taxon>Malvales</taxon>
        <taxon>Malvaceae</taxon>
        <taxon>Malvoideae</taxon>
        <taxon>Hibiscus</taxon>
    </lineage>
</organism>
<sequence>MVGSNDEGNEESFNGDGGQDDVLEIRQQKRGRDPCGILAFIYVCLWEELTVLKSQGAKFWVAGGDSNAVCLKSERSGFSYPLKGKCVLSAWSMILENNSNPTTFKPDFHGSDLTLSGDSYASSFPSKALLPKFILNQDRGALKSTPNATNNDQEIVDENNNIRSLKSKRLNWTFKKTIAVKGQWTPQEDRVFLN</sequence>
<dbReference type="EMBL" id="JBBPBN010000023">
    <property type="protein sequence ID" value="KAK9011667.1"/>
    <property type="molecule type" value="Genomic_DNA"/>
</dbReference>
<reference evidence="2 3" key="1">
    <citation type="journal article" date="2024" name="G3 (Bethesda)">
        <title>Genome assembly of Hibiscus sabdariffa L. provides insights into metabolisms of medicinal natural products.</title>
        <authorList>
            <person name="Kim T."/>
        </authorList>
    </citation>
    <scope>NUCLEOTIDE SEQUENCE [LARGE SCALE GENOMIC DNA]</scope>
    <source>
        <strain evidence="2">TK-2024</strain>
        <tissue evidence="2">Old leaves</tissue>
    </source>
</reference>
<evidence type="ECO:0000256" key="1">
    <source>
        <dbReference type="SAM" id="MobiDB-lite"/>
    </source>
</evidence>
<proteinExistence type="predicted"/>
<dbReference type="Proteomes" id="UP001396334">
    <property type="component" value="Unassembled WGS sequence"/>
</dbReference>
<accession>A0ABR2RFE1</accession>
<keyword evidence="3" id="KW-1185">Reference proteome</keyword>
<evidence type="ECO:0000313" key="3">
    <source>
        <dbReference type="Proteomes" id="UP001396334"/>
    </source>
</evidence>
<evidence type="ECO:0000313" key="2">
    <source>
        <dbReference type="EMBL" id="KAK9011667.1"/>
    </source>
</evidence>
<comment type="caution">
    <text evidence="2">The sequence shown here is derived from an EMBL/GenBank/DDBJ whole genome shotgun (WGS) entry which is preliminary data.</text>
</comment>
<gene>
    <name evidence="2" type="ORF">V6N11_044512</name>
</gene>
<name>A0ABR2RFE1_9ROSI</name>
<protein>
    <submittedName>
        <fullName evidence="2">Uncharacterized protein</fullName>
    </submittedName>
</protein>
<feature type="region of interest" description="Disordered" evidence="1">
    <location>
        <begin position="1"/>
        <end position="20"/>
    </location>
</feature>